<sequence>MNNLKMISKLWSKNLWLGQWFALTTLLFVGALKGYAGTIYNCNTVAEIRTAMSNAGPGDEIVIASGVYEASGVAVSGSSAYFYANANGTAANPIIIRSASSSSPATLKGSNISSLTVLRIEGDHWIVKDLKITNGQKGLIFDNSNYSQAINCEVYNIGYEAIHVRDGSDYVTIDGCNVHDTGKSNAGFGEGIYIGTDKGSWSNYDPYVNYTTVKNSIIGPNVAAEAFDIKEGTSETVVEHCQIDAAGLSGSNYADSFIDLKGVRTYIRCNTFYRNNESNLTKGIAAIDRGVALSSDEHAIYNNTFYMNGASNNIVEAYSGTNDVYAWDNSRVPSGDLYSSRIVDQCCPSWFTPTSSCGVAPTQYTLSITATNGSVSKSPNKATYSDGEQVTLTATPNTGYQFDGWSGAVSGTNNTVTLTMNSNKAVVANFSQDTSGSGGGGGTPPSSDITLEYEEGDGNPGSNSMRPYINLVNNGSSAIPYSELTVRYWFTVDGAGSPVFNVDYAPMGKSNVNGSFSAVSGGSTADYYMEVSFTAGAGSLAAGGESGRIKLRATKSNWANYDETNDYSYDASKTSLTPHSLITVYRNGTLVWGTEPSANSRMATVSTEVLTVYPNPSRGKILLRGISAGEEVTLELFDFTGKKVQEVKAISQIATLEVDLTSHSKGMYLLGVQQAGKRTVFKIFKE</sequence>
<dbReference type="PROSITE" id="PS51172">
    <property type="entry name" value="CBM3"/>
    <property type="match status" value="1"/>
</dbReference>
<dbReference type="InterPro" id="IPR012334">
    <property type="entry name" value="Pectin_lyas_fold"/>
</dbReference>
<organism evidence="2 3">
    <name type="scientific">Algivirga pacifica</name>
    <dbReference type="NCBI Taxonomy" id="1162670"/>
    <lineage>
        <taxon>Bacteria</taxon>
        <taxon>Pseudomonadati</taxon>
        <taxon>Bacteroidota</taxon>
        <taxon>Cytophagia</taxon>
        <taxon>Cytophagales</taxon>
        <taxon>Flammeovirgaceae</taxon>
        <taxon>Algivirga</taxon>
    </lineage>
</organism>
<dbReference type="SMART" id="SM01067">
    <property type="entry name" value="CBM_3"/>
    <property type="match status" value="1"/>
</dbReference>
<accession>A0ABP9D2A5</accession>
<dbReference type="Pfam" id="PF00942">
    <property type="entry name" value="CBM_3"/>
    <property type="match status" value="1"/>
</dbReference>
<evidence type="ECO:0000313" key="3">
    <source>
        <dbReference type="Proteomes" id="UP001500298"/>
    </source>
</evidence>
<gene>
    <name evidence="2" type="ORF">GCM10023331_06920</name>
</gene>
<dbReference type="Gene3D" id="2.60.40.710">
    <property type="entry name" value="Endoglucanase-like"/>
    <property type="match status" value="1"/>
</dbReference>
<feature type="domain" description="CBM3" evidence="1">
    <location>
        <begin position="445"/>
        <end position="597"/>
    </location>
</feature>
<dbReference type="Proteomes" id="UP001500298">
    <property type="component" value="Unassembled WGS sequence"/>
</dbReference>
<dbReference type="InterPro" id="IPR044060">
    <property type="entry name" value="Bacterial_rp_domain"/>
</dbReference>
<comment type="caution">
    <text evidence="2">The sequence shown here is derived from an EMBL/GenBank/DDBJ whole genome shotgun (WGS) entry which is preliminary data.</text>
</comment>
<dbReference type="SUPFAM" id="SSF49384">
    <property type="entry name" value="Carbohydrate-binding domain"/>
    <property type="match status" value="1"/>
</dbReference>
<dbReference type="InterPro" id="IPR011050">
    <property type="entry name" value="Pectin_lyase_fold/virulence"/>
</dbReference>
<evidence type="ECO:0000313" key="2">
    <source>
        <dbReference type="EMBL" id="GAA4825109.1"/>
    </source>
</evidence>
<dbReference type="Gene3D" id="2.160.20.10">
    <property type="entry name" value="Single-stranded right-handed beta-helix, Pectin lyase-like"/>
    <property type="match status" value="1"/>
</dbReference>
<proteinExistence type="predicted"/>
<dbReference type="InterPro" id="IPR036966">
    <property type="entry name" value="CBM3_sf"/>
</dbReference>
<dbReference type="InterPro" id="IPR026444">
    <property type="entry name" value="Secre_tail"/>
</dbReference>
<name>A0ABP9D2A5_9BACT</name>
<dbReference type="Pfam" id="PF18998">
    <property type="entry name" value="Flg_new_2"/>
    <property type="match status" value="1"/>
</dbReference>
<dbReference type="InterPro" id="IPR008965">
    <property type="entry name" value="CBM2/CBM3_carb-bd_dom_sf"/>
</dbReference>
<keyword evidence="3" id="KW-1185">Reference proteome</keyword>
<dbReference type="InterPro" id="IPR001956">
    <property type="entry name" value="CBM3"/>
</dbReference>
<dbReference type="EMBL" id="BAABJX010000015">
    <property type="protein sequence ID" value="GAA4825109.1"/>
    <property type="molecule type" value="Genomic_DNA"/>
</dbReference>
<protein>
    <recommendedName>
        <fullName evidence="1">CBM3 domain-containing protein</fullName>
    </recommendedName>
</protein>
<reference evidence="3" key="1">
    <citation type="journal article" date="2019" name="Int. J. Syst. Evol. Microbiol.">
        <title>The Global Catalogue of Microorganisms (GCM) 10K type strain sequencing project: providing services to taxonomists for standard genome sequencing and annotation.</title>
        <authorList>
            <consortium name="The Broad Institute Genomics Platform"/>
            <consortium name="The Broad Institute Genome Sequencing Center for Infectious Disease"/>
            <person name="Wu L."/>
            <person name="Ma J."/>
        </authorList>
    </citation>
    <scope>NUCLEOTIDE SEQUENCE [LARGE SCALE GENOMIC DNA]</scope>
    <source>
        <strain evidence="3">JCM 18326</strain>
    </source>
</reference>
<dbReference type="RefSeq" id="WP_345369221.1">
    <property type="nucleotide sequence ID" value="NZ_BAABJX010000015.1"/>
</dbReference>
<dbReference type="NCBIfam" id="TIGR04183">
    <property type="entry name" value="Por_Secre_tail"/>
    <property type="match status" value="1"/>
</dbReference>
<evidence type="ECO:0000259" key="1">
    <source>
        <dbReference type="PROSITE" id="PS51172"/>
    </source>
</evidence>
<dbReference type="SUPFAM" id="SSF51126">
    <property type="entry name" value="Pectin lyase-like"/>
    <property type="match status" value="1"/>
</dbReference>
<dbReference type="Pfam" id="PF18962">
    <property type="entry name" value="Por_Secre_tail"/>
    <property type="match status" value="1"/>
</dbReference>